<dbReference type="OrthoDB" id="3847604at2"/>
<keyword evidence="4" id="KW-1185">Reference proteome</keyword>
<keyword evidence="2" id="KW-0812">Transmembrane</keyword>
<comment type="caution">
    <text evidence="3">The sequence shown here is derived from an EMBL/GenBank/DDBJ whole genome shotgun (WGS) entry which is preliminary data.</text>
</comment>
<dbReference type="EMBL" id="VKLS01000017">
    <property type="protein sequence ID" value="TSB43636.1"/>
    <property type="molecule type" value="Genomic_DNA"/>
</dbReference>
<dbReference type="NCBIfam" id="TIGR03919">
    <property type="entry name" value="T7SS_EccB"/>
    <property type="match status" value="1"/>
</dbReference>
<feature type="region of interest" description="Disordered" evidence="1">
    <location>
        <begin position="235"/>
        <end position="260"/>
    </location>
</feature>
<dbReference type="InterPro" id="IPR007795">
    <property type="entry name" value="T7SS_EccB"/>
</dbReference>
<protein>
    <submittedName>
        <fullName evidence="3">Type VII secretion protein EccB</fullName>
    </submittedName>
</protein>
<evidence type="ECO:0000256" key="2">
    <source>
        <dbReference type="SAM" id="Phobius"/>
    </source>
</evidence>
<feature type="transmembrane region" description="Helical" evidence="2">
    <location>
        <begin position="41"/>
        <end position="61"/>
    </location>
</feature>
<dbReference type="GO" id="GO:0005576">
    <property type="term" value="C:extracellular region"/>
    <property type="evidence" value="ECO:0007669"/>
    <property type="project" value="TreeGrafter"/>
</dbReference>
<dbReference type="Pfam" id="PF05108">
    <property type="entry name" value="T7SS_ESX1_EccB"/>
    <property type="match status" value="1"/>
</dbReference>
<dbReference type="AlphaFoldDB" id="A0A553ZQS6"/>
<dbReference type="PANTHER" id="PTHR40765">
    <property type="entry name" value="ESX-2 SECRETION SYSTEM ATPASE ECCB2"/>
    <property type="match status" value="1"/>
</dbReference>
<keyword evidence="2" id="KW-0472">Membrane</keyword>
<evidence type="ECO:0000313" key="3">
    <source>
        <dbReference type="EMBL" id="TSB43636.1"/>
    </source>
</evidence>
<reference evidence="3 4" key="1">
    <citation type="submission" date="2019-07" db="EMBL/GenBank/DDBJ databases">
        <title>Draft genome for Streptomyces benahoarensis MZ03-48.</title>
        <authorList>
            <person name="Gonzalez-Pimentel J.L."/>
        </authorList>
    </citation>
    <scope>NUCLEOTIDE SEQUENCE [LARGE SCALE GENOMIC DNA]</scope>
    <source>
        <strain evidence="3 4">MZ03-48</strain>
    </source>
</reference>
<gene>
    <name evidence="3" type="primary">eccB</name>
    <name evidence="3" type="ORF">FNZ23_03320</name>
</gene>
<dbReference type="PANTHER" id="PTHR40765:SF2">
    <property type="entry name" value="ESX-2 SECRETION SYSTEM ATPASE ECCB2"/>
    <property type="match status" value="1"/>
</dbReference>
<keyword evidence="2" id="KW-1133">Transmembrane helix</keyword>
<dbReference type="Gene3D" id="3.30.2390.20">
    <property type="entry name" value="Type VII secretion system EccB, repeat 1 domain"/>
    <property type="match status" value="1"/>
</dbReference>
<organism evidence="3 4">
    <name type="scientific">Streptomyces benahoarensis</name>
    <dbReference type="NCBI Taxonomy" id="2595054"/>
    <lineage>
        <taxon>Bacteria</taxon>
        <taxon>Bacillati</taxon>
        <taxon>Actinomycetota</taxon>
        <taxon>Actinomycetes</taxon>
        <taxon>Kitasatosporales</taxon>
        <taxon>Streptomycetaceae</taxon>
        <taxon>Streptomyces</taxon>
    </lineage>
</organism>
<dbReference type="InterPro" id="IPR044857">
    <property type="entry name" value="T7SS_EccB_R1"/>
</dbReference>
<accession>A0A553ZQS6</accession>
<evidence type="ECO:0000256" key="1">
    <source>
        <dbReference type="SAM" id="MobiDB-lite"/>
    </source>
</evidence>
<evidence type="ECO:0000313" key="4">
    <source>
        <dbReference type="Proteomes" id="UP000320888"/>
    </source>
</evidence>
<dbReference type="RefSeq" id="WP_143940390.1">
    <property type="nucleotide sequence ID" value="NZ_VKLS01000017.1"/>
</dbReference>
<name>A0A553ZQS6_9ACTN</name>
<dbReference type="Proteomes" id="UP000320888">
    <property type="component" value="Unassembled WGS sequence"/>
</dbReference>
<sequence length="489" mass="48989">MQSRRDQVQAHLFVRSRLSAGMLRVEPDAPDAPSARTKRGLLGGAVVAVLAAIGVTLYGVVSPGGATSWKTPGTLVLVDDSTSRYLYANGALHPVLNEASAKLIAGTRMTVQHVSAASLGGAPHGAPVGIVGAPDSVPAPDALDTGAWLACSGRATDAYGKKRTLLSVAVGSTETGRALDDGTGTLVTAPSGGVQLLWHGTRHRIDTEHGAHSALGWADEDPLPVKDDFLNTLTAGTDVASPPVPGRGGDGPELAGAPSRVGQLFTGSGGQRYLLREEGLVPLTPLLFDLLRGDPRTQKEAYGGAAVEVRGIGPADLQAHQASSGLGNALAQGLPATAPRLAVADRTQDVCAKVTPGDGAKGPTTGIAVLDAKDVPAGAPNDQPGVQAGCLPSDRVWVRPGGGALVRALSSAGAGASDYLVTDSGTVYPLPPAAAKQLGYDNARPVTVPGPLVQLLPTGPSLDPAGLAKGGVVPAAASSSANCPAGSGT</sequence>
<proteinExistence type="predicted"/>